<keyword evidence="2" id="KW-1185">Reference proteome</keyword>
<dbReference type="RefSeq" id="WP_227307365.1">
    <property type="nucleotide sequence ID" value="NZ_JAESVA010000003.1"/>
</dbReference>
<evidence type="ECO:0000313" key="2">
    <source>
        <dbReference type="Proteomes" id="UP000721844"/>
    </source>
</evidence>
<comment type="caution">
    <text evidence="1">The sequence shown here is derived from an EMBL/GenBank/DDBJ whole genome shotgun (WGS) entry which is preliminary data.</text>
</comment>
<dbReference type="Proteomes" id="UP000721844">
    <property type="component" value="Unassembled WGS sequence"/>
</dbReference>
<dbReference type="EMBL" id="JAESVA010000003">
    <property type="protein sequence ID" value="MCB8880704.1"/>
    <property type="molecule type" value="Genomic_DNA"/>
</dbReference>
<evidence type="ECO:0000313" key="1">
    <source>
        <dbReference type="EMBL" id="MCB8880704.1"/>
    </source>
</evidence>
<sequence>MNTISNTEQKLAPGGIKDAFDFLGLTAFVRGVFSLRQVIADHRAERAERMQMARELATYSDAELGELGFSRADLPAIVNGSYRR</sequence>
<reference evidence="1 2" key="1">
    <citation type="journal article" date="2021" name="Microorganisms">
        <title>Acidisoma silvae sp. nov. and Acidisomacellulosilytica sp. nov., Two Acidophilic Bacteria Isolated from Decaying Wood, Hydrolyzing Cellulose and Producing Poly-3-hydroxybutyrate.</title>
        <authorList>
            <person name="Mieszkin S."/>
            <person name="Pouder E."/>
            <person name="Uroz S."/>
            <person name="Simon-Colin C."/>
            <person name="Alain K."/>
        </authorList>
    </citation>
    <scope>NUCLEOTIDE SEQUENCE [LARGE SCALE GENOMIC DNA]</scope>
    <source>
        <strain evidence="1 2">HW T5.17</strain>
    </source>
</reference>
<name>A0A963Z1B6_9PROT</name>
<dbReference type="AlphaFoldDB" id="A0A963Z1B6"/>
<proteinExistence type="predicted"/>
<accession>A0A963Z1B6</accession>
<protein>
    <submittedName>
        <fullName evidence="1">DUF1127 domain-containing protein</fullName>
    </submittedName>
</protein>
<organism evidence="1 2">
    <name type="scientific">Acidisoma cellulosilyticum</name>
    <dbReference type="NCBI Taxonomy" id="2802395"/>
    <lineage>
        <taxon>Bacteria</taxon>
        <taxon>Pseudomonadati</taxon>
        <taxon>Pseudomonadota</taxon>
        <taxon>Alphaproteobacteria</taxon>
        <taxon>Acetobacterales</taxon>
        <taxon>Acidocellaceae</taxon>
        <taxon>Acidisoma</taxon>
    </lineage>
</organism>
<gene>
    <name evidence="1" type="ORF">ACELLULO517_10715</name>
</gene>